<dbReference type="AlphaFoldDB" id="A0A2N0NHN6"/>
<evidence type="ECO:0000313" key="1">
    <source>
        <dbReference type="EMBL" id="PKB94074.1"/>
    </source>
</evidence>
<evidence type="ECO:0000313" key="2">
    <source>
        <dbReference type="Proteomes" id="UP000232722"/>
    </source>
</evidence>
<name>A0A2N0NHN6_9GLOM</name>
<organism evidence="1 2">
    <name type="scientific">Rhizophagus irregularis</name>
    <dbReference type="NCBI Taxonomy" id="588596"/>
    <lineage>
        <taxon>Eukaryota</taxon>
        <taxon>Fungi</taxon>
        <taxon>Fungi incertae sedis</taxon>
        <taxon>Mucoromycota</taxon>
        <taxon>Glomeromycotina</taxon>
        <taxon>Glomeromycetes</taxon>
        <taxon>Glomerales</taxon>
        <taxon>Glomeraceae</taxon>
        <taxon>Rhizophagus</taxon>
    </lineage>
</organism>
<dbReference type="VEuPathDB" id="FungiDB:RhiirFUN_013010"/>
<dbReference type="EMBL" id="LLXJ01006681">
    <property type="protein sequence ID" value="PKB94074.1"/>
    <property type="molecule type" value="Genomic_DNA"/>
</dbReference>
<sequence>MEDKQRNNTFTRSVANYFHKHNDEINKVNYGKDDITTNKEVYQIELCKDGRFTATFDTANLRIKILQNTDYRPFRFDKKKDNFRSENEFEESIEIDKTIAYFKIKDDFSIDMFYDNDPLSFDGNNVGPSDNDEKETKKPNFRWSFDISNMHKNNDKYFVFVAVSRINIDEDMKGSDKQKKDDNGKSDYEREQFSKKIFIPTKEHENIVNISLPNDENTDESKKGVAIYRIELNKCQKEENKNEEKEKGKQENYVLSAAVTCYSCNKISGICKFIEDSNDDDSSKDDSSEYKSHNSELRRFIILNFRGMYNIEFDDNFDFLKLNEKFEYPQNIRFVLDNWIKFAEFADCTNRLLSCIYDKYFLLTRYKNGVQSLEVYDLAKMEHEIDARLVENIVNFIEYFFSVSRLQLCFTQINIVKKWLANRIKKI</sequence>
<dbReference type="VEuPathDB" id="FungiDB:FUN_016337"/>
<comment type="caution">
    <text evidence="1">The sequence shown here is derived from an EMBL/GenBank/DDBJ whole genome shotgun (WGS) entry which is preliminary data.</text>
</comment>
<reference evidence="1 2" key="2">
    <citation type="submission" date="2017-09" db="EMBL/GenBank/DDBJ databases">
        <title>Extensive intraspecific genome diversity in a model arbuscular mycorrhizal fungus.</title>
        <authorList>
            <person name="Chen E.C."/>
            <person name="Morin E."/>
            <person name="Beaudet D."/>
            <person name="Noel J."/>
            <person name="Ndikumana S."/>
            <person name="Charron P."/>
            <person name="St-Onge C."/>
            <person name="Giorgi J."/>
            <person name="Grigoriev I.V."/>
            <person name="Roux C."/>
            <person name="Martin F.M."/>
            <person name="Corradi N."/>
        </authorList>
    </citation>
    <scope>NUCLEOTIDE SEQUENCE [LARGE SCALE GENOMIC DNA]</scope>
    <source>
        <strain evidence="1 2">A5</strain>
    </source>
</reference>
<protein>
    <submittedName>
        <fullName evidence="1">Uncharacterized protein</fullName>
    </submittedName>
</protein>
<gene>
    <name evidence="1" type="ORF">RhiirA5_439604</name>
</gene>
<reference evidence="1 2" key="1">
    <citation type="submission" date="2016-04" db="EMBL/GenBank/DDBJ databases">
        <title>Genome analyses suggest a sexual origin of heterokaryosis in a supposedly ancient asexual fungus.</title>
        <authorList>
            <person name="Ropars J."/>
            <person name="Sedzielewska K."/>
            <person name="Noel J."/>
            <person name="Charron P."/>
            <person name="Farinelli L."/>
            <person name="Marton T."/>
            <person name="Kruger M."/>
            <person name="Pelin A."/>
            <person name="Brachmann A."/>
            <person name="Corradi N."/>
        </authorList>
    </citation>
    <scope>NUCLEOTIDE SEQUENCE [LARGE SCALE GENOMIC DNA]</scope>
    <source>
        <strain evidence="1 2">A5</strain>
    </source>
</reference>
<dbReference type="Proteomes" id="UP000232722">
    <property type="component" value="Unassembled WGS sequence"/>
</dbReference>
<dbReference type="VEuPathDB" id="FungiDB:RhiirA1_473293"/>
<accession>A0A2N0NHN6</accession>
<proteinExistence type="predicted"/>